<protein>
    <submittedName>
        <fullName evidence="5">AMP-binding protein</fullName>
    </submittedName>
</protein>
<evidence type="ECO:0000256" key="1">
    <source>
        <dbReference type="ARBA" id="ARBA00006432"/>
    </source>
</evidence>
<organism evidence="5">
    <name type="scientific">Streptomyces sp. NBC_00060</name>
    <dbReference type="NCBI Taxonomy" id="2975636"/>
    <lineage>
        <taxon>Bacteria</taxon>
        <taxon>Bacillati</taxon>
        <taxon>Actinomycetota</taxon>
        <taxon>Actinomycetes</taxon>
        <taxon>Kitasatosporales</taxon>
        <taxon>Streptomycetaceae</taxon>
        <taxon>Streptomyces</taxon>
    </lineage>
</organism>
<keyword evidence="2" id="KW-0436">Ligase</keyword>
<reference evidence="5" key="1">
    <citation type="submission" date="2022-10" db="EMBL/GenBank/DDBJ databases">
        <title>The complete genomes of actinobacterial strains from the NBC collection.</title>
        <authorList>
            <person name="Joergensen T.S."/>
            <person name="Alvarez Arevalo M."/>
            <person name="Sterndorff E.B."/>
            <person name="Faurdal D."/>
            <person name="Vuksanovic O."/>
            <person name="Mourched A.-S."/>
            <person name="Charusanti P."/>
            <person name="Shaw S."/>
            <person name="Blin K."/>
            <person name="Weber T."/>
        </authorList>
    </citation>
    <scope>NUCLEOTIDE SEQUENCE</scope>
    <source>
        <strain evidence="5">NBC_00060</strain>
    </source>
</reference>
<dbReference type="InterPro" id="IPR045851">
    <property type="entry name" value="AMP-bd_C_sf"/>
</dbReference>
<feature type="domain" description="AMP-dependent synthetase/ligase" evidence="3">
    <location>
        <begin position="20"/>
        <end position="379"/>
    </location>
</feature>
<evidence type="ECO:0000313" key="5">
    <source>
        <dbReference type="EMBL" id="WTU44403.1"/>
    </source>
</evidence>
<dbReference type="InterPro" id="IPR000873">
    <property type="entry name" value="AMP-dep_synth/lig_dom"/>
</dbReference>
<name>A0AAU2H8F7_9ACTN</name>
<dbReference type="EMBL" id="CP108253">
    <property type="protein sequence ID" value="WTU44403.1"/>
    <property type="molecule type" value="Genomic_DNA"/>
</dbReference>
<dbReference type="Pfam" id="PF13193">
    <property type="entry name" value="AMP-binding_C"/>
    <property type="match status" value="1"/>
</dbReference>
<dbReference type="AlphaFoldDB" id="A0AAU2H8F7"/>
<evidence type="ECO:0000256" key="2">
    <source>
        <dbReference type="ARBA" id="ARBA00022598"/>
    </source>
</evidence>
<dbReference type="Pfam" id="PF00501">
    <property type="entry name" value="AMP-binding"/>
    <property type="match status" value="1"/>
</dbReference>
<feature type="domain" description="AMP-binding enzyme C-terminal" evidence="4">
    <location>
        <begin position="429"/>
        <end position="504"/>
    </location>
</feature>
<dbReference type="PANTHER" id="PTHR43767">
    <property type="entry name" value="LONG-CHAIN-FATTY-ACID--COA LIGASE"/>
    <property type="match status" value="1"/>
</dbReference>
<sequence length="525" mass="55943">MNQTVEPTSNGPANIADLLHRAAAATPDAPAVCEGATVLRNYRRLAERARAIGAALVREYGLRPGDRVALAMRNTPYYPEILFGVWWAGLVATPMNARLHPKEFAQQIEDCAARLCVATDELAGSLREQGLGSAALTEAAELARTAPDEASGPPASVRPDDPAWLFYTSGTTGQPKGATLTHRNVMAATGSALADIGPGLDAALLHLAPLSHAGGLFGLAAVARSRPQVFPRGGPVDARSLGESLRAFGPAVFFAVPTMLRRLLDPALLPDELVGQVHHILYGGAPMYAEDLRQVIARFGPQRLWQGYGQGESPATITHLRPGDHRGDDAEALGRRLASVGRARTGVEVRVVDAAGRELPPGTNGEVIVRGATVMAGYWNNPEATARTLRDGWLHTGDLGRFDADGFLTLVDRAKDLIIAGGSNIYPREVEEALLRHPAVAETAVVGAPDPEWGELPAAFVVLAPGRTATADELDRHCLAHIARFKRPRDFRFMAALPKNSYGKVLKTELRALIAGSPDTEHGRG</sequence>
<dbReference type="PANTHER" id="PTHR43767:SF1">
    <property type="entry name" value="NONRIBOSOMAL PEPTIDE SYNTHASE PES1 (EUROFUNG)-RELATED"/>
    <property type="match status" value="1"/>
</dbReference>
<dbReference type="PROSITE" id="PS00455">
    <property type="entry name" value="AMP_BINDING"/>
    <property type="match status" value="1"/>
</dbReference>
<gene>
    <name evidence="5" type="ORF">OHV25_34890</name>
</gene>
<dbReference type="InterPro" id="IPR020845">
    <property type="entry name" value="AMP-binding_CS"/>
</dbReference>
<evidence type="ECO:0000259" key="3">
    <source>
        <dbReference type="Pfam" id="PF00501"/>
    </source>
</evidence>
<accession>A0AAU2H8F7</accession>
<dbReference type="GO" id="GO:0016878">
    <property type="term" value="F:acid-thiol ligase activity"/>
    <property type="evidence" value="ECO:0007669"/>
    <property type="project" value="UniProtKB-ARBA"/>
</dbReference>
<proteinExistence type="inferred from homology"/>
<comment type="similarity">
    <text evidence="1">Belongs to the ATP-dependent AMP-binding enzyme family.</text>
</comment>
<dbReference type="InterPro" id="IPR025110">
    <property type="entry name" value="AMP-bd_C"/>
</dbReference>
<dbReference type="Gene3D" id="3.40.50.12780">
    <property type="entry name" value="N-terminal domain of ligase-like"/>
    <property type="match status" value="1"/>
</dbReference>
<dbReference type="SUPFAM" id="SSF56801">
    <property type="entry name" value="Acetyl-CoA synthetase-like"/>
    <property type="match status" value="1"/>
</dbReference>
<dbReference type="InterPro" id="IPR042099">
    <property type="entry name" value="ANL_N_sf"/>
</dbReference>
<dbReference type="Gene3D" id="3.30.300.30">
    <property type="match status" value="1"/>
</dbReference>
<evidence type="ECO:0000259" key="4">
    <source>
        <dbReference type="Pfam" id="PF13193"/>
    </source>
</evidence>
<dbReference type="FunFam" id="3.30.300.30:FF:000008">
    <property type="entry name" value="2,3-dihydroxybenzoate-AMP ligase"/>
    <property type="match status" value="1"/>
</dbReference>
<dbReference type="InterPro" id="IPR050237">
    <property type="entry name" value="ATP-dep_AMP-bd_enzyme"/>
</dbReference>